<name>A0A0M1P6J3_9BACL</name>
<dbReference type="Proteomes" id="UP000036932">
    <property type="component" value="Unassembled WGS sequence"/>
</dbReference>
<comment type="caution">
    <text evidence="4">The sequence shown here is derived from an EMBL/GenBank/DDBJ whole genome shotgun (WGS) entry which is preliminary data.</text>
</comment>
<sequence length="147" mass="17333">MIIRPMSDLDMNDIIDIWLTTSIEAHHFIPAPYWKSKIEEMRNVYLPMAETYLLEENGQVHGFISLVEDHLAALFVRTPRQHQGYGGALLHHTMELRNELKLQVYEENQSAFRFYLKNGFKVQEETLDRSTGQRELIMIWNKESKPV</sequence>
<dbReference type="OrthoDB" id="9789605at2"/>
<feature type="domain" description="N-acetyltransferase" evidence="3">
    <location>
        <begin position="1"/>
        <end position="143"/>
    </location>
</feature>
<dbReference type="Pfam" id="PF13508">
    <property type="entry name" value="Acetyltransf_7"/>
    <property type="match status" value="1"/>
</dbReference>
<evidence type="ECO:0000313" key="5">
    <source>
        <dbReference type="Proteomes" id="UP000036932"/>
    </source>
</evidence>
<dbReference type="CDD" id="cd04301">
    <property type="entry name" value="NAT_SF"/>
    <property type="match status" value="1"/>
</dbReference>
<dbReference type="InterPro" id="IPR016181">
    <property type="entry name" value="Acyl_CoA_acyltransferase"/>
</dbReference>
<dbReference type="SUPFAM" id="SSF55729">
    <property type="entry name" value="Acyl-CoA N-acyltransferases (Nat)"/>
    <property type="match status" value="1"/>
</dbReference>
<dbReference type="GO" id="GO:0016747">
    <property type="term" value="F:acyltransferase activity, transferring groups other than amino-acyl groups"/>
    <property type="evidence" value="ECO:0007669"/>
    <property type="project" value="InterPro"/>
</dbReference>
<evidence type="ECO:0000256" key="2">
    <source>
        <dbReference type="ARBA" id="ARBA00023315"/>
    </source>
</evidence>
<dbReference type="InterPro" id="IPR000182">
    <property type="entry name" value="GNAT_dom"/>
</dbReference>
<dbReference type="PANTHER" id="PTHR43800:SF1">
    <property type="entry name" value="PEPTIDYL-LYSINE N-ACETYLTRANSFERASE YJAB"/>
    <property type="match status" value="1"/>
</dbReference>
<dbReference type="NCBIfam" id="NF007853">
    <property type="entry name" value="PRK10562.1"/>
    <property type="match status" value="1"/>
</dbReference>
<keyword evidence="1 4" id="KW-0808">Transferase</keyword>
<evidence type="ECO:0000313" key="4">
    <source>
        <dbReference type="EMBL" id="KOR90027.1"/>
    </source>
</evidence>
<evidence type="ECO:0000256" key="1">
    <source>
        <dbReference type="ARBA" id="ARBA00022679"/>
    </source>
</evidence>
<dbReference type="AlphaFoldDB" id="A0A0M1P6J3"/>
<evidence type="ECO:0000259" key="3">
    <source>
        <dbReference type="PROSITE" id="PS51186"/>
    </source>
</evidence>
<proteinExistence type="predicted"/>
<keyword evidence="5" id="KW-1185">Reference proteome</keyword>
<protein>
    <submittedName>
        <fullName evidence="4">GCN5 family acetyltransferase</fullName>
    </submittedName>
</protein>
<dbReference type="PANTHER" id="PTHR43800">
    <property type="entry name" value="PEPTIDYL-LYSINE N-ACETYLTRANSFERASE YJAB"/>
    <property type="match status" value="1"/>
</dbReference>
<dbReference type="Gene3D" id="3.40.630.30">
    <property type="match status" value="1"/>
</dbReference>
<dbReference type="PATRIC" id="fig|1705565.3.peg.4700"/>
<reference evidence="5" key="1">
    <citation type="submission" date="2015-08" db="EMBL/GenBank/DDBJ databases">
        <title>Genome sequencing project for genomic taxonomy and phylogenomics of Bacillus-like bacteria.</title>
        <authorList>
            <person name="Liu B."/>
            <person name="Wang J."/>
            <person name="Zhu Y."/>
            <person name="Liu G."/>
            <person name="Chen Q."/>
            <person name="Chen Z."/>
            <person name="Lan J."/>
            <person name="Che J."/>
            <person name="Ge C."/>
            <person name="Shi H."/>
            <person name="Pan Z."/>
            <person name="Liu X."/>
        </authorList>
    </citation>
    <scope>NUCLEOTIDE SEQUENCE [LARGE SCALE GENOMIC DNA]</scope>
    <source>
        <strain evidence="5">FJAT-22460</strain>
    </source>
</reference>
<dbReference type="EMBL" id="LIUT01000001">
    <property type="protein sequence ID" value="KOR90027.1"/>
    <property type="molecule type" value="Genomic_DNA"/>
</dbReference>
<accession>A0A0M1P6J3</accession>
<dbReference type="PROSITE" id="PS51186">
    <property type="entry name" value="GNAT"/>
    <property type="match status" value="1"/>
</dbReference>
<organism evidence="4 5">
    <name type="scientific">Paenibacillus solani</name>
    <dbReference type="NCBI Taxonomy" id="1705565"/>
    <lineage>
        <taxon>Bacteria</taxon>
        <taxon>Bacillati</taxon>
        <taxon>Bacillota</taxon>
        <taxon>Bacilli</taxon>
        <taxon>Bacillales</taxon>
        <taxon>Paenibacillaceae</taxon>
        <taxon>Paenibacillus</taxon>
    </lineage>
</organism>
<keyword evidence="2" id="KW-0012">Acyltransferase</keyword>
<gene>
    <name evidence="4" type="ORF">AM231_13345</name>
</gene>